<dbReference type="EMBL" id="QEAS01000002">
    <property type="protein sequence ID" value="PWG82070.1"/>
    <property type="molecule type" value="Genomic_DNA"/>
</dbReference>
<dbReference type="Gene3D" id="2.60.40.3140">
    <property type="match status" value="1"/>
</dbReference>
<dbReference type="Proteomes" id="UP000245647">
    <property type="component" value="Unassembled WGS sequence"/>
</dbReference>
<protein>
    <submittedName>
        <fullName evidence="3">DUF3857 domain-containing protein</fullName>
    </submittedName>
</protein>
<dbReference type="RefSeq" id="WP_109414347.1">
    <property type="nucleotide sequence ID" value="NZ_QEAS01000002.1"/>
</dbReference>
<dbReference type="OrthoDB" id="98874at2"/>
<organism evidence="3 4">
    <name type="scientific">Pararcticibacter amylolyticus</name>
    <dbReference type="NCBI Taxonomy" id="2173175"/>
    <lineage>
        <taxon>Bacteria</taxon>
        <taxon>Pseudomonadati</taxon>
        <taxon>Bacteroidota</taxon>
        <taxon>Sphingobacteriia</taxon>
        <taxon>Sphingobacteriales</taxon>
        <taxon>Sphingobacteriaceae</taxon>
        <taxon>Pararcticibacter</taxon>
    </lineage>
</organism>
<dbReference type="AlphaFoldDB" id="A0A2U2PKZ4"/>
<dbReference type="Gene3D" id="3.10.620.30">
    <property type="match status" value="1"/>
</dbReference>
<name>A0A2U2PKZ4_9SPHI</name>
<feature type="signal peptide" evidence="1">
    <location>
        <begin position="1"/>
        <end position="18"/>
    </location>
</feature>
<reference evidence="3 4" key="1">
    <citation type="submission" date="2018-04" db="EMBL/GenBank/DDBJ databases">
        <title>Pedobacter chongqingensis sp. nov., isolated from a rottenly hemp rope.</title>
        <authorList>
            <person name="Cai Y."/>
        </authorList>
    </citation>
    <scope>NUCLEOTIDE SEQUENCE [LARGE SCALE GENOMIC DNA]</scope>
    <source>
        <strain evidence="3 4">FJ4-8</strain>
    </source>
</reference>
<dbReference type="Gene3D" id="2.60.120.1130">
    <property type="match status" value="1"/>
</dbReference>
<feature type="chain" id="PRO_5015688460" evidence="1">
    <location>
        <begin position="19"/>
        <end position="658"/>
    </location>
</feature>
<proteinExistence type="predicted"/>
<sequence length="658" mass="75468">MNKLIYAILLLSVTSVTAQETDFPFGKPTQAEFELKRYDKDTTANAVVLREFGTAYVSTNVDISVVFEHHVRIKIFNEKGFKNGTVSIVLHKNDANVFERVSDIEAVTYYPDEQDLMRSAALDPKQVFKENRSKYADITKFTMPNLRNGCIIEYKYRIESPFLRHFRNWEFQSDIPKIYSEYLARIPAVFSYNVSLRGPYKLTKNTGTVERECYNAGGGFKADCSALTYAMADVPAFIEEDNMTASSNFLSAMFFELAEYVDSRGVKHKVTQEWNAIDRDLRSSEEFGSQMKKKDYFKEKLAPLTGNITDPLQKARAIYDHIRNWYRWDNIYGIYTEYGIKKAYESHTGNVADINLSLTAALLSAGLDAEAVLLSTRSNGLINKLFPVTSDFNYVISKVNISGQSYLLDATEPLMPFGLIPIRCINDQGRVMSLNKPSYWADLKASQKESKTYTFDLTLEENGLLTGKMSFISSGYAAYSKRQSMKKSTSTDEYIEKLEERWPKLKILKSRIDNVDSLDKPVTEVYDIEIRAFDNLNKDRIFLNPFLMDRVNENPFKLAERSYPVDLGSASDTRVVLHLQFPAKYELQSKPETIALALPNKGGKFIMQANQEENSFNFYQLTQLEKAIYQPDEYLYLKELFNKIVLVHKTDIVLKKKI</sequence>
<dbReference type="InterPro" id="IPR024618">
    <property type="entry name" value="DUF3857"/>
</dbReference>
<evidence type="ECO:0000313" key="3">
    <source>
        <dbReference type="EMBL" id="PWG82070.1"/>
    </source>
</evidence>
<dbReference type="Pfam" id="PF12969">
    <property type="entry name" value="DUF3857"/>
    <property type="match status" value="1"/>
</dbReference>
<evidence type="ECO:0000313" key="4">
    <source>
        <dbReference type="Proteomes" id="UP000245647"/>
    </source>
</evidence>
<evidence type="ECO:0000259" key="2">
    <source>
        <dbReference type="Pfam" id="PF12969"/>
    </source>
</evidence>
<accession>A0A2U2PKZ4</accession>
<gene>
    <name evidence="3" type="ORF">DDR33_03355</name>
</gene>
<feature type="domain" description="DUF3857" evidence="2">
    <location>
        <begin position="64"/>
        <end position="195"/>
    </location>
</feature>
<keyword evidence="4" id="KW-1185">Reference proteome</keyword>
<evidence type="ECO:0000256" key="1">
    <source>
        <dbReference type="SAM" id="SignalP"/>
    </source>
</evidence>
<keyword evidence="1" id="KW-0732">Signal</keyword>
<comment type="caution">
    <text evidence="3">The sequence shown here is derived from an EMBL/GenBank/DDBJ whole genome shotgun (WGS) entry which is preliminary data.</text>
</comment>